<evidence type="ECO:0008006" key="5">
    <source>
        <dbReference type="Google" id="ProtNLM"/>
    </source>
</evidence>
<accession>A0AA37V746</accession>
<feature type="domain" description="D-glutamate N-acetyltransferase-like C-terminal" evidence="1">
    <location>
        <begin position="156"/>
        <end position="355"/>
    </location>
</feature>
<dbReference type="InterPro" id="IPR035086">
    <property type="entry name" value="DgcN-like_C"/>
</dbReference>
<dbReference type="PANTHER" id="PTHR40690:SF1">
    <property type="entry name" value="DUF1611 DOMAIN-CONTAINING PROTEIN"/>
    <property type="match status" value="1"/>
</dbReference>
<dbReference type="Gene3D" id="3.40.50.720">
    <property type="entry name" value="NAD(P)-binding Rossmann-like Domain"/>
    <property type="match status" value="1"/>
</dbReference>
<sequence>MSVDSAAAAAGAYALADDRPVRFLVLADGHFGPMTSKTANACIRYSPDRVVGVVDSVTAGRTTEQVLGFGGAIPVVATLEEGLALGPTAVLVGIAPAGGQLPQPWRETIAAAARRGLDVWSGLHYFLSDDPMLADAAAAGGARILDLRRPPADLVVSTGRVRDVASTVILTVGSDCNIGKMTTQLQLRDAMRARGQRVAFAPTGQTGILVEGWGIGVDAVVADFIGGAAERLTLQGATQGDIVLVEGQGSIVHPSYSGVTYGLLHGSLPHAMVLCHQPSRTTIYRNDWVPIPPLKDLITLHEAVAAPLRPAPVIAIGLNTFDLSDEDARAAVERAQDETGLPATDPVRFDPAPLVDAITRFHEARIAARG</sequence>
<dbReference type="Pfam" id="PF07755">
    <property type="entry name" value="DUF1611"/>
    <property type="match status" value="1"/>
</dbReference>
<dbReference type="Pfam" id="PF17396">
    <property type="entry name" value="DUF1611_N"/>
    <property type="match status" value="1"/>
</dbReference>
<evidence type="ECO:0000259" key="2">
    <source>
        <dbReference type="Pfam" id="PF17396"/>
    </source>
</evidence>
<dbReference type="Proteomes" id="UP001161325">
    <property type="component" value="Unassembled WGS sequence"/>
</dbReference>
<evidence type="ECO:0000313" key="3">
    <source>
        <dbReference type="EMBL" id="GLC26126.1"/>
    </source>
</evidence>
<dbReference type="PIRSF" id="PIRSF026760">
    <property type="entry name" value="UCP026760"/>
    <property type="match status" value="1"/>
</dbReference>
<reference evidence="3" key="1">
    <citation type="submission" date="2022-08" db="EMBL/GenBank/DDBJ databases">
        <title>Draft genome sequencing of Roseisolibacter agri AW1220.</title>
        <authorList>
            <person name="Tobiishi Y."/>
            <person name="Tonouchi A."/>
        </authorList>
    </citation>
    <scope>NUCLEOTIDE SEQUENCE</scope>
    <source>
        <strain evidence="3">AW1220</strain>
    </source>
</reference>
<evidence type="ECO:0000313" key="4">
    <source>
        <dbReference type="Proteomes" id="UP001161325"/>
    </source>
</evidence>
<comment type="caution">
    <text evidence="3">The sequence shown here is derived from an EMBL/GenBank/DDBJ whole genome shotgun (WGS) entry which is preliminary data.</text>
</comment>
<name>A0AA37V746_9BACT</name>
<evidence type="ECO:0000259" key="1">
    <source>
        <dbReference type="Pfam" id="PF07755"/>
    </source>
</evidence>
<dbReference type="AlphaFoldDB" id="A0AA37V746"/>
<feature type="domain" description="D-glutamate N-acetyltransferase-like N-terminal" evidence="2">
    <location>
        <begin position="58"/>
        <end position="150"/>
    </location>
</feature>
<dbReference type="InterPro" id="IPR011669">
    <property type="entry name" value="DgcN-like"/>
</dbReference>
<organism evidence="3 4">
    <name type="scientific">Roseisolibacter agri</name>
    <dbReference type="NCBI Taxonomy" id="2014610"/>
    <lineage>
        <taxon>Bacteria</taxon>
        <taxon>Pseudomonadati</taxon>
        <taxon>Gemmatimonadota</taxon>
        <taxon>Gemmatimonadia</taxon>
        <taxon>Gemmatimonadales</taxon>
        <taxon>Gemmatimonadaceae</taxon>
        <taxon>Roseisolibacter</taxon>
    </lineage>
</organism>
<keyword evidence="4" id="KW-1185">Reference proteome</keyword>
<dbReference type="EMBL" id="BRXS01000004">
    <property type="protein sequence ID" value="GLC26126.1"/>
    <property type="molecule type" value="Genomic_DNA"/>
</dbReference>
<dbReference type="PANTHER" id="PTHR40690">
    <property type="entry name" value="GLL3100 PROTEIN"/>
    <property type="match status" value="1"/>
</dbReference>
<dbReference type="SUPFAM" id="SSF52540">
    <property type="entry name" value="P-loop containing nucleoside triphosphate hydrolases"/>
    <property type="match status" value="1"/>
</dbReference>
<proteinExistence type="predicted"/>
<dbReference type="InterPro" id="IPR035402">
    <property type="entry name" value="DgcN-like_N"/>
</dbReference>
<protein>
    <recommendedName>
        <fullName evidence="5">DUF1611 domain-containing protein</fullName>
    </recommendedName>
</protein>
<dbReference type="RefSeq" id="WP_284350594.1">
    <property type="nucleotide sequence ID" value="NZ_BRXS01000004.1"/>
</dbReference>
<dbReference type="InterPro" id="IPR027417">
    <property type="entry name" value="P-loop_NTPase"/>
</dbReference>
<dbReference type="Gene3D" id="3.40.50.300">
    <property type="entry name" value="P-loop containing nucleotide triphosphate hydrolases"/>
    <property type="match status" value="1"/>
</dbReference>
<gene>
    <name evidence="3" type="ORF">rosag_26390</name>
</gene>